<dbReference type="HOGENOM" id="CLU_062853_0_0_9"/>
<dbReference type="eggNOG" id="COG0081">
    <property type="taxonomic scope" value="Bacteria"/>
</dbReference>
<sequence>MKRGKKYLEALKKIDRNRLYEPGEALQLVKELASAKFDETVELSVRLGVDPRHADQQVRGTVGLPHGTGKTRRVLVFAKGEKVKEAEEAGADVVGGEELAEKIRGGWLDFDVAVATPDMMGVVGKLGKILGPRGLMPNPKSGTVTFDIARTVKELKAGRIEFRVDKTAIVHGPIGKVSFDLDKLEENFGAFVEALIKAKPPAAKGQYLRSIAVSSTMGPGIKINPVSVMQKAR</sequence>
<evidence type="ECO:0000256" key="5">
    <source>
        <dbReference type="ARBA" id="ARBA00022884"/>
    </source>
</evidence>
<dbReference type="InterPro" id="IPR023673">
    <property type="entry name" value="Ribosomal_uL1_CS"/>
</dbReference>
<dbReference type="Pfam" id="PF00687">
    <property type="entry name" value="Ribosomal_L1"/>
    <property type="match status" value="1"/>
</dbReference>
<dbReference type="GO" id="GO:0000049">
    <property type="term" value="F:tRNA binding"/>
    <property type="evidence" value="ECO:0007669"/>
    <property type="project" value="UniProtKB-KW"/>
</dbReference>
<evidence type="ECO:0000256" key="4">
    <source>
        <dbReference type="ARBA" id="ARBA00022845"/>
    </source>
</evidence>
<evidence type="ECO:0000256" key="3">
    <source>
        <dbReference type="ARBA" id="ARBA00022730"/>
    </source>
</evidence>
<proteinExistence type="inferred from homology"/>
<dbReference type="GO" id="GO:0015934">
    <property type="term" value="C:large ribosomal subunit"/>
    <property type="evidence" value="ECO:0007669"/>
    <property type="project" value="InterPro"/>
</dbReference>
<dbReference type="FunFam" id="3.40.50.790:FF:000001">
    <property type="entry name" value="50S ribosomal protein L1"/>
    <property type="match status" value="1"/>
</dbReference>
<dbReference type="InterPro" id="IPR023674">
    <property type="entry name" value="Ribosomal_uL1-like"/>
</dbReference>
<keyword evidence="9" id="KW-0820">tRNA-binding</keyword>
<dbReference type="InterPro" id="IPR005878">
    <property type="entry name" value="Ribosom_uL1_bac-type"/>
</dbReference>
<evidence type="ECO:0000256" key="9">
    <source>
        <dbReference type="HAMAP-Rule" id="MF_01318"/>
    </source>
</evidence>
<dbReference type="KEGG" id="slp:Slip_2249"/>
<evidence type="ECO:0000256" key="7">
    <source>
        <dbReference type="ARBA" id="ARBA00023274"/>
    </source>
</evidence>
<dbReference type="SUPFAM" id="SSF56808">
    <property type="entry name" value="Ribosomal protein L1"/>
    <property type="match status" value="1"/>
</dbReference>
<dbReference type="InterPro" id="IPR002143">
    <property type="entry name" value="Ribosomal_uL1"/>
</dbReference>
<dbReference type="GO" id="GO:0006412">
    <property type="term" value="P:translation"/>
    <property type="evidence" value="ECO:0007669"/>
    <property type="project" value="UniProtKB-UniRule"/>
</dbReference>
<dbReference type="CDD" id="cd00403">
    <property type="entry name" value="Ribosomal_L1"/>
    <property type="match status" value="1"/>
</dbReference>
<comment type="subunit">
    <text evidence="9">Part of the 50S ribosomal subunit.</text>
</comment>
<comment type="similarity">
    <text evidence="1 9 10">Belongs to the universal ribosomal protein uL1 family.</text>
</comment>
<evidence type="ECO:0000313" key="11">
    <source>
        <dbReference type="EMBL" id="ADI02990.1"/>
    </source>
</evidence>
<dbReference type="AlphaFoldDB" id="D7CJN5"/>
<dbReference type="PANTHER" id="PTHR36427:SF3">
    <property type="entry name" value="LARGE RIBOSOMAL SUBUNIT PROTEIN UL1M"/>
    <property type="match status" value="1"/>
</dbReference>
<keyword evidence="4 9" id="KW-0810">Translation regulation</keyword>
<name>D7CJN5_SYNLT</name>
<dbReference type="OrthoDB" id="9803740at2"/>
<dbReference type="STRING" id="643648.Slip_2249"/>
<evidence type="ECO:0000256" key="6">
    <source>
        <dbReference type="ARBA" id="ARBA00022980"/>
    </source>
</evidence>
<dbReference type="Proteomes" id="UP000000378">
    <property type="component" value="Chromosome"/>
</dbReference>
<dbReference type="RefSeq" id="WP_013176392.1">
    <property type="nucleotide sequence ID" value="NC_014220.1"/>
</dbReference>
<reference evidence="12" key="1">
    <citation type="journal article" date="2010" name="Stand. Genomic Sci.">
        <title>Complete genome sequence of Syntrophothermus lipocalidus type strain (TGB-C1T).</title>
        <authorList>
            <consortium name="US DOE Joint Genome Institute (JGI-PGF)"/>
            <person name="Djao O."/>
            <person name="Zhang X."/>
            <person name="Lucas S."/>
            <person name="Lapidus A."/>
            <person name="Glavina Del Rio T."/>
            <person name="Nolan M."/>
            <person name="Tice H."/>
            <person name="Cheng J."/>
            <person name="Han C."/>
            <person name="Tapia R."/>
            <person name="Goodwin L."/>
            <person name="Pitluck S."/>
            <person name="Liolios K."/>
            <person name="Ivanova N."/>
            <person name="Mavromatis K."/>
            <person name="Mikhailova N."/>
            <person name="Ovchinnikova G."/>
            <person name="Pati A."/>
            <person name="Brambilla E."/>
            <person name="Chen A."/>
            <person name="Palaniappan K."/>
            <person name="Land M."/>
            <person name="Hauser L."/>
            <person name="Chang Y."/>
            <person name="Jeffries C."/>
            <person name="Rohde M."/>
            <person name="Sikorski J."/>
            <person name="Spring S."/>
            <person name="Goker M."/>
            <person name="Detter J."/>
            <person name="Woyke T."/>
            <person name="Bristow J."/>
            <person name="Eisen J."/>
            <person name="Markowitz V."/>
            <person name="Hugenholtz P."/>
            <person name="Kyrpides N."/>
            <person name="Klenk H."/>
        </authorList>
    </citation>
    <scope>NUCLEOTIDE SEQUENCE [LARGE SCALE GENOMIC DNA]</scope>
    <source>
        <strain evidence="12">DSM 12680 / TGB-C1</strain>
    </source>
</reference>
<comment type="function">
    <text evidence="9">Protein L1 is also a translational repressor protein, it controls the translation of the L11 operon by binding to its mRNA.</text>
</comment>
<dbReference type="GO" id="GO:0003735">
    <property type="term" value="F:structural constituent of ribosome"/>
    <property type="evidence" value="ECO:0007669"/>
    <property type="project" value="InterPro"/>
</dbReference>
<dbReference type="EMBL" id="CP002048">
    <property type="protein sequence ID" value="ADI02990.1"/>
    <property type="molecule type" value="Genomic_DNA"/>
</dbReference>
<dbReference type="InterPro" id="IPR028364">
    <property type="entry name" value="Ribosomal_uL1/biogenesis"/>
</dbReference>
<keyword evidence="2 9" id="KW-0678">Repressor</keyword>
<organism evidence="11 12">
    <name type="scientific">Syntrophothermus lipocalidus (strain DSM 12680 / TGB-C1)</name>
    <dbReference type="NCBI Taxonomy" id="643648"/>
    <lineage>
        <taxon>Bacteria</taxon>
        <taxon>Bacillati</taxon>
        <taxon>Bacillota</taxon>
        <taxon>Clostridia</taxon>
        <taxon>Eubacteriales</taxon>
        <taxon>Syntrophomonadaceae</taxon>
        <taxon>Syntrophothermus</taxon>
    </lineage>
</organism>
<protein>
    <recommendedName>
        <fullName evidence="8 9">Large ribosomal subunit protein uL1</fullName>
    </recommendedName>
</protein>
<evidence type="ECO:0000256" key="8">
    <source>
        <dbReference type="ARBA" id="ARBA00035241"/>
    </source>
</evidence>
<keyword evidence="3 9" id="KW-0699">rRNA-binding</keyword>
<keyword evidence="12" id="KW-1185">Reference proteome</keyword>
<dbReference type="GO" id="GO:0006417">
    <property type="term" value="P:regulation of translation"/>
    <property type="evidence" value="ECO:0007669"/>
    <property type="project" value="UniProtKB-KW"/>
</dbReference>
<keyword evidence="7 9" id="KW-0687">Ribonucleoprotein</keyword>
<evidence type="ECO:0000256" key="2">
    <source>
        <dbReference type="ARBA" id="ARBA00022491"/>
    </source>
</evidence>
<dbReference type="PANTHER" id="PTHR36427">
    <property type="entry name" value="54S RIBOSOMAL PROTEIN L1, MITOCHONDRIAL"/>
    <property type="match status" value="1"/>
</dbReference>
<evidence type="ECO:0000313" key="12">
    <source>
        <dbReference type="Proteomes" id="UP000000378"/>
    </source>
</evidence>
<dbReference type="PIRSF" id="PIRSF002155">
    <property type="entry name" value="Ribosomal_L1"/>
    <property type="match status" value="1"/>
</dbReference>
<evidence type="ECO:0000256" key="10">
    <source>
        <dbReference type="RuleBase" id="RU000659"/>
    </source>
</evidence>
<dbReference type="NCBIfam" id="TIGR01169">
    <property type="entry name" value="rplA_bact"/>
    <property type="match status" value="1"/>
</dbReference>
<evidence type="ECO:0000256" key="1">
    <source>
        <dbReference type="ARBA" id="ARBA00010531"/>
    </source>
</evidence>
<dbReference type="Gene3D" id="3.40.50.790">
    <property type="match status" value="1"/>
</dbReference>
<dbReference type="GO" id="GO:0019843">
    <property type="term" value="F:rRNA binding"/>
    <property type="evidence" value="ECO:0007669"/>
    <property type="project" value="UniProtKB-UniRule"/>
</dbReference>
<keyword evidence="6 9" id="KW-0689">Ribosomal protein</keyword>
<reference evidence="11 12" key="2">
    <citation type="journal article" date="2010" name="Stand. Genomic Sci.">
        <title>Complete genome sequence of Syntrophothermus lipocalidus type strain (TGB-C1).</title>
        <authorList>
            <person name="Djao O.D."/>
            <person name="Zhang X."/>
            <person name="Lucas S."/>
            <person name="Lapidus A."/>
            <person name="Del Rio T.G."/>
            <person name="Nolan M."/>
            <person name="Tice H."/>
            <person name="Cheng J.F."/>
            <person name="Han C."/>
            <person name="Tapia R."/>
            <person name="Goodwin L."/>
            <person name="Pitluck S."/>
            <person name="Liolios K."/>
            <person name="Ivanova N."/>
            <person name="Mavromatis K."/>
            <person name="Mikhailova N."/>
            <person name="Ovchinnikova G."/>
            <person name="Pati A."/>
            <person name="Brambilla E."/>
            <person name="Chen A."/>
            <person name="Palaniappan K."/>
            <person name="Land M."/>
            <person name="Hauser L."/>
            <person name="Chang Y.J."/>
            <person name="Jeffries C.D."/>
            <person name="Rohde M."/>
            <person name="Sikorski J."/>
            <person name="Spring S."/>
            <person name="Goker M."/>
            <person name="Detter J.C."/>
            <person name="Woyke T."/>
            <person name="Bristow J."/>
            <person name="Eisen J.A."/>
            <person name="Markowitz V."/>
            <person name="Hugenholtz P."/>
            <person name="Kyrpides N.C."/>
            <person name="Klenk H.P."/>
        </authorList>
    </citation>
    <scope>NUCLEOTIDE SEQUENCE [LARGE SCALE GENOMIC DNA]</scope>
    <source>
        <strain evidence="12">DSM 12680 / TGB-C1</strain>
    </source>
</reference>
<dbReference type="InterPro" id="IPR016095">
    <property type="entry name" value="Ribosomal_uL1_3-a/b-sand"/>
</dbReference>
<accession>D7CJN5</accession>
<dbReference type="Gene3D" id="3.30.190.20">
    <property type="match status" value="1"/>
</dbReference>
<comment type="function">
    <text evidence="9">Binds directly to 23S rRNA. The L1 stalk is quite mobile in the ribosome, and is involved in E site tRNA release.</text>
</comment>
<dbReference type="HAMAP" id="MF_01318_B">
    <property type="entry name" value="Ribosomal_uL1_B"/>
    <property type="match status" value="1"/>
</dbReference>
<keyword evidence="5 9" id="KW-0694">RNA-binding</keyword>
<dbReference type="PROSITE" id="PS01199">
    <property type="entry name" value="RIBOSOMAL_L1"/>
    <property type="match status" value="1"/>
</dbReference>
<gene>
    <name evidence="9" type="primary">rplA</name>
    <name evidence="11" type="ordered locus">Slip_2249</name>
</gene>